<evidence type="ECO:0000313" key="1">
    <source>
        <dbReference type="EMBL" id="EFY06339.1"/>
    </source>
</evidence>
<evidence type="ECO:0000313" key="2">
    <source>
        <dbReference type="Proteomes" id="UP000018458"/>
    </source>
</evidence>
<dbReference type="Proteomes" id="UP000018458">
    <property type="component" value="Unassembled WGS sequence"/>
</dbReference>
<dbReference type="HOGENOM" id="CLU_3318063_0_0_6"/>
<keyword evidence="2" id="KW-1185">Reference proteome</keyword>
<organism evidence="1 2">
    <name type="scientific">Succinatimonas hippei (strain DSM 22608 / JCM 16073 / KCTC 15190 / YIT 12066)</name>
    <dbReference type="NCBI Taxonomy" id="762983"/>
    <lineage>
        <taxon>Bacteria</taxon>
        <taxon>Pseudomonadati</taxon>
        <taxon>Pseudomonadota</taxon>
        <taxon>Gammaproteobacteria</taxon>
        <taxon>Aeromonadales</taxon>
        <taxon>Succinivibrionaceae</taxon>
        <taxon>Succinatimonas</taxon>
    </lineage>
</organism>
<protein>
    <submittedName>
        <fullName evidence="1">Uncharacterized protein</fullName>
    </submittedName>
</protein>
<proteinExistence type="predicted"/>
<dbReference type="AlphaFoldDB" id="E8LMC7"/>
<gene>
    <name evidence="1" type="ORF">HMPREF9444_01913</name>
</gene>
<sequence>MPDYSFEYDFEFIHHTAIFSSEEKAILQMLTTVVNYLLF</sequence>
<dbReference type="EMBL" id="AEVO01000132">
    <property type="protein sequence ID" value="EFY06339.1"/>
    <property type="molecule type" value="Genomic_DNA"/>
</dbReference>
<name>E8LMC7_SUCHY</name>
<accession>E8LMC7</accession>
<reference evidence="1 2" key="1">
    <citation type="submission" date="2011-01" db="EMBL/GenBank/DDBJ databases">
        <authorList>
            <person name="Weinstock G."/>
            <person name="Sodergren E."/>
            <person name="Clifton S."/>
            <person name="Fulton L."/>
            <person name="Fulton B."/>
            <person name="Courtney L."/>
            <person name="Fronick C."/>
            <person name="Harrison M."/>
            <person name="Strong C."/>
            <person name="Farmer C."/>
            <person name="Delahaunty K."/>
            <person name="Markovic C."/>
            <person name="Hall O."/>
            <person name="Minx P."/>
            <person name="Tomlinson C."/>
            <person name="Mitreva M."/>
            <person name="Hou S."/>
            <person name="Chen J."/>
            <person name="Wollam A."/>
            <person name="Pepin K.H."/>
            <person name="Johnson M."/>
            <person name="Bhonagiri V."/>
            <person name="Zhang X."/>
            <person name="Suruliraj S."/>
            <person name="Warren W."/>
            <person name="Chinwalla A."/>
            <person name="Mardis E.R."/>
            <person name="Wilson R.K."/>
        </authorList>
    </citation>
    <scope>NUCLEOTIDE SEQUENCE [LARGE SCALE GENOMIC DNA]</scope>
    <source>
        <strain evidence="2">DSM 22608 / JCM 16073 / KCTC 15190 / YIT 12066</strain>
    </source>
</reference>
<comment type="caution">
    <text evidence="1">The sequence shown here is derived from an EMBL/GenBank/DDBJ whole genome shotgun (WGS) entry which is preliminary data.</text>
</comment>